<dbReference type="AlphaFoldDB" id="A0A067CSD3"/>
<evidence type="ECO:0000256" key="1">
    <source>
        <dbReference type="SAM" id="MobiDB-lite"/>
    </source>
</evidence>
<protein>
    <submittedName>
        <fullName evidence="2">Uncharacterized protein</fullName>
    </submittedName>
</protein>
<feature type="region of interest" description="Disordered" evidence="1">
    <location>
        <begin position="501"/>
        <end position="520"/>
    </location>
</feature>
<dbReference type="RefSeq" id="XP_012196179.1">
    <property type="nucleotide sequence ID" value="XM_012340789.1"/>
</dbReference>
<gene>
    <name evidence="2" type="ORF">SPRG_02240</name>
</gene>
<dbReference type="GeneID" id="24124801"/>
<name>A0A067CSD3_SAPPC</name>
<evidence type="ECO:0000313" key="2">
    <source>
        <dbReference type="EMBL" id="KDO33433.1"/>
    </source>
</evidence>
<dbReference type="VEuPathDB" id="FungiDB:SPRG_02240"/>
<sequence>MGVPSRQGAPLDADKAPFEAVLRKLPLPADFALRHQLPYDVPPLLRVTGLDEVVPFPLRLTDADAIRAEYPSGIVPAARLSFANPDWHDAIDRCVLPQVRRRLGCNVALKAALSHLVVDALGSTSALLLAQRSPTTFGTLLIALPSQVEGGGVAFSLDGKALDWTELTCATLTRFTFAAATLGAAISTTPVTSGHRVLAVYNLVYANEPLEWLPPPTRMDDAIALLVAAATSPSSPKYNVLGYHLQRGCYATSFDDLGGRDLAFAQALVASNVYDVALATFQEPSAQQSICVASATLHPALHLPHMTLQGVVVPAFLYNGDTHRVRLLGVDAAVRTLHERSAHVDGTFCGLPTLPSLARAIMELVGPHDHIVWAPFAGPRTFCAPLCDGLNALHDAALVDVFWRNHVGLRDEMRLEALAPGMHAALQQFGAAELIGALSVVLVRWGTSWAGLAYGYRLLASLAGVSVSPVCPRLDVPFAREYIQHGFASLLQSCVAQKLPRVKKDEDEDEDEDEEEEANGTFESMMTIVRDGVPLEHYLWVGPLDGARLQGKLPDALVRATLAYQLPSLRVEAMAATYPGFFDPLCVLVPAYAALQHTPALPLDWLKTLVLLEVPDGSIGFGPPVSAILALLQVLEAQKMLTDKMLGSRLWCAWGPYLAAAIAVFLKATPPDGVGPCVAIFAHLITLHEIPTLEFNVLMTHYAQQTNSAIGKDDVLGLLILDALDVYQSHAPALLDPFVARWLDAADGNVAAHRTMVWTVLSKLPQRLPKEVALYCKIATAACRVLAANAALLADFAQRDLVIDCTCHCCAELREFLLAPRQDRVVLEWTSAQPLCGVARAFVAAHPTRLRLRELETKDVVQGTFTKLDHDANSFAISRALQERDGDAIKVKVLRRRLHELDAQCLP</sequence>
<evidence type="ECO:0000313" key="3">
    <source>
        <dbReference type="Proteomes" id="UP000030745"/>
    </source>
</evidence>
<keyword evidence="3" id="KW-1185">Reference proteome</keyword>
<dbReference type="OMA" id="CHCCAEL"/>
<proteinExistence type="predicted"/>
<accession>A0A067CSD3</accession>
<dbReference type="Proteomes" id="UP000030745">
    <property type="component" value="Unassembled WGS sequence"/>
</dbReference>
<dbReference type="KEGG" id="spar:SPRG_02240"/>
<dbReference type="OrthoDB" id="27483at2759"/>
<organism evidence="2 3">
    <name type="scientific">Saprolegnia parasitica (strain CBS 223.65)</name>
    <dbReference type="NCBI Taxonomy" id="695850"/>
    <lineage>
        <taxon>Eukaryota</taxon>
        <taxon>Sar</taxon>
        <taxon>Stramenopiles</taxon>
        <taxon>Oomycota</taxon>
        <taxon>Saprolegniomycetes</taxon>
        <taxon>Saprolegniales</taxon>
        <taxon>Saprolegniaceae</taxon>
        <taxon>Saprolegnia</taxon>
    </lineage>
</organism>
<feature type="compositionally biased region" description="Acidic residues" evidence="1">
    <location>
        <begin position="506"/>
        <end position="518"/>
    </location>
</feature>
<dbReference type="EMBL" id="KK583193">
    <property type="protein sequence ID" value="KDO33433.1"/>
    <property type="molecule type" value="Genomic_DNA"/>
</dbReference>
<reference evidence="2 3" key="1">
    <citation type="journal article" date="2013" name="PLoS Genet.">
        <title>Distinctive expansion of potential virulence genes in the genome of the oomycete fish pathogen Saprolegnia parasitica.</title>
        <authorList>
            <person name="Jiang R.H."/>
            <person name="de Bruijn I."/>
            <person name="Haas B.J."/>
            <person name="Belmonte R."/>
            <person name="Lobach L."/>
            <person name="Christie J."/>
            <person name="van den Ackerveken G."/>
            <person name="Bottin A."/>
            <person name="Bulone V."/>
            <person name="Diaz-Moreno S.M."/>
            <person name="Dumas B."/>
            <person name="Fan L."/>
            <person name="Gaulin E."/>
            <person name="Govers F."/>
            <person name="Grenville-Briggs L.J."/>
            <person name="Horner N.R."/>
            <person name="Levin J.Z."/>
            <person name="Mammella M."/>
            <person name="Meijer H.J."/>
            <person name="Morris P."/>
            <person name="Nusbaum C."/>
            <person name="Oome S."/>
            <person name="Phillips A.J."/>
            <person name="van Rooyen D."/>
            <person name="Rzeszutek E."/>
            <person name="Saraiva M."/>
            <person name="Secombes C.J."/>
            <person name="Seidl M.F."/>
            <person name="Snel B."/>
            <person name="Stassen J.H."/>
            <person name="Sykes S."/>
            <person name="Tripathy S."/>
            <person name="van den Berg H."/>
            <person name="Vega-Arreguin J.C."/>
            <person name="Wawra S."/>
            <person name="Young S.K."/>
            <person name="Zeng Q."/>
            <person name="Dieguez-Uribeondo J."/>
            <person name="Russ C."/>
            <person name="Tyler B.M."/>
            <person name="van West P."/>
        </authorList>
    </citation>
    <scope>NUCLEOTIDE SEQUENCE [LARGE SCALE GENOMIC DNA]</scope>
    <source>
        <strain evidence="2 3">CBS 223.65</strain>
    </source>
</reference>